<dbReference type="RefSeq" id="WP_221555552.1">
    <property type="nucleotide sequence ID" value="NZ_JAIGNO010000002.1"/>
</dbReference>
<name>A0ABS7J2T4_9SPHN</name>
<evidence type="ECO:0000313" key="1">
    <source>
        <dbReference type="EMBL" id="MBX7481581.1"/>
    </source>
</evidence>
<protein>
    <recommendedName>
        <fullName evidence="3">His-Xaa-Ser system protein HxsD</fullName>
    </recommendedName>
</protein>
<evidence type="ECO:0000313" key="2">
    <source>
        <dbReference type="Proteomes" id="UP000755104"/>
    </source>
</evidence>
<gene>
    <name evidence="1" type="ORF">K3174_03500</name>
</gene>
<accession>A0ABS7J2T4</accession>
<comment type="caution">
    <text evidence="1">The sequence shown here is derived from an EMBL/GenBank/DDBJ whole genome shotgun (WGS) entry which is preliminary data.</text>
</comment>
<reference evidence="1 2" key="1">
    <citation type="submission" date="2021-08" db="EMBL/GenBank/DDBJ databases">
        <title>Comparative Genomics Analysis of the Genus Qipengyuania Reveals Extensive Genetic Diversity and Metabolic Versatility, Including the Description of Fifteen Novel Species.</title>
        <authorList>
            <person name="Liu Y."/>
        </authorList>
    </citation>
    <scope>NUCLEOTIDE SEQUENCE [LARGE SCALE GENOMIC DNA]</scope>
    <source>
        <strain evidence="1 2">6D47A</strain>
    </source>
</reference>
<dbReference type="Proteomes" id="UP000755104">
    <property type="component" value="Unassembled WGS sequence"/>
</dbReference>
<keyword evidence="2" id="KW-1185">Reference proteome</keyword>
<evidence type="ECO:0008006" key="3">
    <source>
        <dbReference type="Google" id="ProtNLM"/>
    </source>
</evidence>
<dbReference type="EMBL" id="JAIGNO010000002">
    <property type="protein sequence ID" value="MBX7481581.1"/>
    <property type="molecule type" value="Genomic_DNA"/>
</dbReference>
<proteinExistence type="predicted"/>
<sequence>MTIHRLDLDIAIYRDRVQVTHRPTDTFVDQRAEYAFSSDISIVANPRYLEDTIVRAIRQVIATGGFSLRDPIARVVSCESPLDDEERAIVETALVETGMRKVVFELD</sequence>
<organism evidence="1 2">
    <name type="scientific">Qipengyuania qiaonensis</name>
    <dbReference type="NCBI Taxonomy" id="2867240"/>
    <lineage>
        <taxon>Bacteria</taxon>
        <taxon>Pseudomonadati</taxon>
        <taxon>Pseudomonadota</taxon>
        <taxon>Alphaproteobacteria</taxon>
        <taxon>Sphingomonadales</taxon>
        <taxon>Erythrobacteraceae</taxon>
        <taxon>Qipengyuania</taxon>
    </lineage>
</organism>